<dbReference type="OrthoDB" id="248951at2759"/>
<proteinExistence type="predicted"/>
<evidence type="ECO:0000313" key="3">
    <source>
        <dbReference type="Proteomes" id="UP000015354"/>
    </source>
</evidence>
<sequence length="108" mass="12825">MSGFPMSRAKQQAAEISFQHLLKTENVVRIEAERREAKARLKLLDVLVEEIDDQLVFVTQFKKLWLQQRVALEDERQKVIDKEEEARQQMEELYVYELNEVLRLIHGA</sequence>
<reference evidence="2" key="2">
    <citation type="submission" date="2013-03" db="EMBL/GenBank/DDBJ databases">
        <authorList>
            <person name="Motta M.C.M."/>
            <person name="Martins A.C.A."/>
            <person name="Preta C.M.C.C."/>
            <person name="Silva R."/>
            <person name="de Souza S.S."/>
            <person name="Klein C.C."/>
            <person name="de Almeida L.G.P."/>
            <person name="Cunha O.L."/>
            <person name="Colabardini A.C."/>
            <person name="Lima B.A."/>
            <person name="Machado C.R."/>
            <person name="Soares C.M.A."/>
            <person name="de Menezes C.B.A."/>
            <person name="Bartolomeu D.C."/>
            <person name="Grisard E.C."/>
            <person name="Fantinatti-Garboggini F."/>
            <person name="Rodrigues-Luiz G.F."/>
            <person name="Wagner G."/>
            <person name="Goldman G.H."/>
            <person name="Fietto J.L.R."/>
            <person name="Ciapina L.P."/>
            <person name="Brocchi M."/>
            <person name="Elias M.C."/>
            <person name="Goldman M.H.S."/>
            <person name="Sagot M.-F."/>
            <person name="Pereira M."/>
            <person name="Stoco P.H."/>
            <person name="Teixeira S.M.R."/>
            <person name="de Mendonca-Neto R.P."/>
            <person name="Maciel T.E.F."/>
            <person name="Mendes T.A.O."/>
            <person name="Urmenyi T.P."/>
            <person name="Teixeira M.M.G."/>
            <person name="de Camargo E.F.P."/>
            <person name="de Sousa W."/>
            <person name="Schenkman S."/>
            <person name="de Vasconcelos A.T.R."/>
        </authorList>
    </citation>
    <scope>NUCLEOTIDE SEQUENCE</scope>
</reference>
<name>S9UJE7_9TRYP</name>
<dbReference type="AlphaFoldDB" id="S9UJE7"/>
<protein>
    <submittedName>
        <fullName evidence="2">Uncharacterized protein</fullName>
    </submittedName>
</protein>
<reference evidence="2 3" key="1">
    <citation type="journal article" date="2013" name="PLoS ONE">
        <title>Predicting the Proteins of Angomonas deanei, Strigomonas culicis and Their Respective Endosymbionts Reveals New Aspects of the Trypanosomatidae Family.</title>
        <authorList>
            <person name="Motta M.C."/>
            <person name="Martins A.C."/>
            <person name="de Souza S.S."/>
            <person name="Catta-Preta C.M."/>
            <person name="Silva R."/>
            <person name="Klein C.C."/>
            <person name="de Almeida L.G."/>
            <person name="de Lima Cunha O."/>
            <person name="Ciapina L.P."/>
            <person name="Brocchi M."/>
            <person name="Colabardini A.C."/>
            <person name="de Araujo Lima B."/>
            <person name="Machado C.R."/>
            <person name="de Almeida Soares C.M."/>
            <person name="Probst C.M."/>
            <person name="de Menezes C.B."/>
            <person name="Thompson C.E."/>
            <person name="Bartholomeu D.C."/>
            <person name="Gradia D.F."/>
            <person name="Pavoni D.P."/>
            <person name="Grisard E.C."/>
            <person name="Fantinatti-Garboggini F."/>
            <person name="Marchini F.K."/>
            <person name="Rodrigues-Luiz G.F."/>
            <person name="Wagner G."/>
            <person name="Goldman G.H."/>
            <person name="Fietto J.L."/>
            <person name="Elias M.C."/>
            <person name="Goldman M.H."/>
            <person name="Sagot M.F."/>
            <person name="Pereira M."/>
            <person name="Stoco P.H."/>
            <person name="de Mendonca-Neto R.P."/>
            <person name="Teixeira S.M."/>
            <person name="Maciel T.E."/>
            <person name="de Oliveira Mendes T.A."/>
            <person name="Urmenyi T.P."/>
            <person name="de Souza W."/>
            <person name="Schenkman S."/>
            <person name="de Vasconcelos A.T."/>
        </authorList>
    </citation>
    <scope>NUCLEOTIDE SEQUENCE [LARGE SCALE GENOMIC DNA]</scope>
</reference>
<dbReference type="Proteomes" id="UP000015354">
    <property type="component" value="Unassembled WGS sequence"/>
</dbReference>
<evidence type="ECO:0000313" key="1">
    <source>
        <dbReference type="EMBL" id="EPY29170.1"/>
    </source>
</evidence>
<organism evidence="2 3">
    <name type="scientific">Strigomonas culicis</name>
    <dbReference type="NCBI Taxonomy" id="28005"/>
    <lineage>
        <taxon>Eukaryota</taxon>
        <taxon>Discoba</taxon>
        <taxon>Euglenozoa</taxon>
        <taxon>Kinetoplastea</taxon>
        <taxon>Metakinetoplastina</taxon>
        <taxon>Trypanosomatida</taxon>
        <taxon>Trypanosomatidae</taxon>
        <taxon>Strigomonadinae</taxon>
        <taxon>Strigomonas</taxon>
    </lineage>
</organism>
<keyword evidence="3" id="KW-1185">Reference proteome</keyword>
<accession>S9UJE7</accession>
<evidence type="ECO:0000313" key="2">
    <source>
        <dbReference type="EMBL" id="EPY30937.1"/>
    </source>
</evidence>
<dbReference type="EMBL" id="ATMH01003766">
    <property type="protein sequence ID" value="EPY30937.1"/>
    <property type="molecule type" value="Genomic_DNA"/>
</dbReference>
<gene>
    <name evidence="2" type="ORF">STCU_03766</name>
    <name evidence="1" type="ORF">STCU_04690</name>
</gene>
<dbReference type="EMBL" id="ATMH01004690">
    <property type="protein sequence ID" value="EPY29170.1"/>
    <property type="molecule type" value="Genomic_DNA"/>
</dbReference>
<comment type="caution">
    <text evidence="2">The sequence shown here is derived from an EMBL/GenBank/DDBJ whole genome shotgun (WGS) entry which is preliminary data.</text>
</comment>